<keyword evidence="3" id="KW-1185">Reference proteome</keyword>
<name>A0ABM8G2U7_9CELL</name>
<organism evidence="2 3">
    <name type="scientific">Paraoerskovia sediminicola</name>
    <dbReference type="NCBI Taxonomy" id="1138587"/>
    <lineage>
        <taxon>Bacteria</taxon>
        <taxon>Bacillati</taxon>
        <taxon>Actinomycetota</taxon>
        <taxon>Actinomycetes</taxon>
        <taxon>Micrococcales</taxon>
        <taxon>Cellulomonadaceae</taxon>
        <taxon>Paraoerskovia</taxon>
    </lineage>
</organism>
<dbReference type="EMBL" id="AP027729">
    <property type="protein sequence ID" value="BDZ42452.1"/>
    <property type="molecule type" value="Genomic_DNA"/>
</dbReference>
<feature type="region of interest" description="Disordered" evidence="1">
    <location>
        <begin position="123"/>
        <end position="145"/>
    </location>
</feature>
<dbReference type="Proteomes" id="UP001321475">
    <property type="component" value="Chromosome"/>
</dbReference>
<gene>
    <name evidence="2" type="ORF">GCM10025865_17510</name>
</gene>
<evidence type="ECO:0000313" key="3">
    <source>
        <dbReference type="Proteomes" id="UP001321475"/>
    </source>
</evidence>
<evidence type="ECO:0000256" key="1">
    <source>
        <dbReference type="SAM" id="MobiDB-lite"/>
    </source>
</evidence>
<feature type="compositionally biased region" description="Basic and acidic residues" evidence="1">
    <location>
        <begin position="129"/>
        <end position="145"/>
    </location>
</feature>
<reference evidence="3" key="1">
    <citation type="journal article" date="2019" name="Int. J. Syst. Evol. Microbiol.">
        <title>The Global Catalogue of Microorganisms (GCM) 10K type strain sequencing project: providing services to taxonomists for standard genome sequencing and annotation.</title>
        <authorList>
            <consortium name="The Broad Institute Genomics Platform"/>
            <consortium name="The Broad Institute Genome Sequencing Center for Infectious Disease"/>
            <person name="Wu L."/>
            <person name="Ma J."/>
        </authorList>
    </citation>
    <scope>NUCLEOTIDE SEQUENCE [LARGE SCALE GENOMIC DNA]</scope>
    <source>
        <strain evidence="3">NBRC 108565</strain>
    </source>
</reference>
<proteinExistence type="predicted"/>
<accession>A0ABM8G2U7</accession>
<evidence type="ECO:0000313" key="2">
    <source>
        <dbReference type="EMBL" id="BDZ42452.1"/>
    </source>
</evidence>
<protein>
    <submittedName>
        <fullName evidence="2">Uncharacterized protein</fullName>
    </submittedName>
</protein>
<sequence length="145" mass="15969">MTETNQFVPLEPHETELDQLDEFYWRQCHPNYLDGGVPSVQMFRESTGDNGKLSGARSEKASAQLAYEERLARGGNTAGTWGVSLSEITAAGTRAVDDSVGDAALPTGHTYLDYRHLDDKPSARAVRSRLHEAATSRPREWPPAP</sequence>